<dbReference type="STRING" id="1830138.SAMN05443507_11216"/>
<evidence type="ECO:0000256" key="1">
    <source>
        <dbReference type="SAM" id="MobiDB-lite"/>
    </source>
</evidence>
<dbReference type="EMBL" id="FRAF01000012">
    <property type="protein sequence ID" value="SHK31968.1"/>
    <property type="molecule type" value="Genomic_DNA"/>
</dbReference>
<name>A0A1M6RHW6_9BACL</name>
<dbReference type="GO" id="GO:0006508">
    <property type="term" value="P:proteolysis"/>
    <property type="evidence" value="ECO:0007669"/>
    <property type="project" value="UniProtKB-KW"/>
</dbReference>
<dbReference type="RefSeq" id="WP_083574197.1">
    <property type="nucleotide sequence ID" value="NZ_FRAF01000012.1"/>
</dbReference>
<keyword evidence="2" id="KW-0645">Protease</keyword>
<dbReference type="AlphaFoldDB" id="A0A1M6RHW6"/>
<accession>A0A1M6RHW6</accession>
<dbReference type="SUPFAM" id="SSF52096">
    <property type="entry name" value="ClpP/crotonase"/>
    <property type="match status" value="1"/>
</dbReference>
<feature type="compositionally biased region" description="Polar residues" evidence="1">
    <location>
        <begin position="10"/>
        <end position="22"/>
    </location>
</feature>
<protein>
    <submittedName>
        <fullName evidence="2">ATP-dependent Clp protease proteolytic subunit ClpP</fullName>
    </submittedName>
</protein>
<keyword evidence="3" id="KW-1185">Reference proteome</keyword>
<evidence type="ECO:0000313" key="2">
    <source>
        <dbReference type="EMBL" id="SHK31968.1"/>
    </source>
</evidence>
<dbReference type="Proteomes" id="UP000184016">
    <property type="component" value="Unassembled WGS sequence"/>
</dbReference>
<dbReference type="Pfam" id="PF00574">
    <property type="entry name" value="CLP_protease"/>
    <property type="match status" value="1"/>
</dbReference>
<dbReference type="GO" id="GO:0008233">
    <property type="term" value="F:peptidase activity"/>
    <property type="evidence" value="ECO:0007669"/>
    <property type="project" value="UniProtKB-KW"/>
</dbReference>
<sequence length="259" mass="28120">MSLADHRQSSKNNIPQSNPQEEQASHPIGMTEQSIEKFGETDVPLSDSDIHCLTIIGQIEGHMVLPPQNKTTKYEHIIPQLVAAEQSKDIKGLLLILNTVGGDVEAGLAIAEMVASMSKPTVSLVLGGGHSIGVPIAVSCDYTFIAETATMTIHPIRLTGMVIGVPQSFEYLEKMQERVIRFVVQHSHISESVFRKLMLNTGELARDIGTTVVGRDAVAYGLVDEIGGLGQAIRKLRELMQQNASVWNPTIATDGVMQQ</sequence>
<proteinExistence type="predicted"/>
<dbReference type="Gene3D" id="3.90.226.10">
    <property type="entry name" value="2-enoyl-CoA Hydratase, Chain A, domain 1"/>
    <property type="match status" value="1"/>
</dbReference>
<feature type="region of interest" description="Disordered" evidence="1">
    <location>
        <begin position="1"/>
        <end position="27"/>
    </location>
</feature>
<evidence type="ECO:0000313" key="3">
    <source>
        <dbReference type="Proteomes" id="UP000184016"/>
    </source>
</evidence>
<organism evidence="2 3">
    <name type="scientific">Alicyclobacillus tolerans</name>
    <dbReference type="NCBI Taxonomy" id="90970"/>
    <lineage>
        <taxon>Bacteria</taxon>
        <taxon>Bacillati</taxon>
        <taxon>Bacillota</taxon>
        <taxon>Bacilli</taxon>
        <taxon>Bacillales</taxon>
        <taxon>Alicyclobacillaceae</taxon>
        <taxon>Alicyclobacillus</taxon>
    </lineage>
</organism>
<reference evidence="3" key="1">
    <citation type="submission" date="2016-11" db="EMBL/GenBank/DDBJ databases">
        <authorList>
            <person name="Varghese N."/>
            <person name="Submissions S."/>
        </authorList>
    </citation>
    <scope>NUCLEOTIDE SEQUENCE [LARGE SCALE GENOMIC DNA]</scope>
    <source>
        <strain evidence="3">USBA-503</strain>
    </source>
</reference>
<keyword evidence="2" id="KW-0378">Hydrolase</keyword>
<gene>
    <name evidence="2" type="ORF">SAMN05443507_11216</name>
</gene>
<dbReference type="InterPro" id="IPR029045">
    <property type="entry name" value="ClpP/crotonase-like_dom_sf"/>
</dbReference>
<dbReference type="InterPro" id="IPR023562">
    <property type="entry name" value="ClpP/TepA"/>
</dbReference>